<reference evidence="2" key="1">
    <citation type="journal article" date="2010" name="Genome Res.">
        <title>Population genomic sequencing of Coccidioides fungi reveals recent hybridization and transposon control.</title>
        <authorList>
            <person name="Neafsey D.E."/>
            <person name="Barker B.M."/>
            <person name="Sharpton T.J."/>
            <person name="Stajich J.E."/>
            <person name="Park D.J."/>
            <person name="Whiston E."/>
            <person name="Hung C.-Y."/>
            <person name="McMahan C."/>
            <person name="White J."/>
            <person name="Sykes S."/>
            <person name="Heiman D."/>
            <person name="Young S."/>
            <person name="Zeng Q."/>
            <person name="Abouelleil A."/>
            <person name="Aftuck L."/>
            <person name="Bessette D."/>
            <person name="Brown A."/>
            <person name="FitzGerald M."/>
            <person name="Lui A."/>
            <person name="Macdonald J.P."/>
            <person name="Priest M."/>
            <person name="Orbach M.J."/>
            <person name="Galgiani J.N."/>
            <person name="Kirkland T.N."/>
            <person name="Cole G.T."/>
            <person name="Birren B.W."/>
            <person name="Henn M.R."/>
            <person name="Taylor J.W."/>
            <person name="Rounsley S.D."/>
        </authorList>
    </citation>
    <scope>NUCLEOTIDE SEQUENCE [LARGE SCALE GENOMIC DNA]</scope>
    <source>
        <strain evidence="2">H538.4</strain>
    </source>
</reference>
<name>A0A0J8S5A8_COCIT</name>
<dbReference type="EMBL" id="DS017104">
    <property type="protein sequence ID" value="KMU92615.1"/>
    <property type="molecule type" value="Genomic_DNA"/>
</dbReference>
<proteinExistence type="predicted"/>
<dbReference type="Proteomes" id="UP000054563">
    <property type="component" value="Unassembled WGS sequence"/>
</dbReference>
<sequence>MKLQGHPSPCLEKCPITRSPMISFAEGPWEVPVVLLSIRAILITNLHPQVHPSDPARCLHPHLRRSSKAVRLQFSLPRFLPHSPRLRRAILQLLPLRRIAPEAVCP</sequence>
<evidence type="ECO:0000313" key="1">
    <source>
        <dbReference type="EMBL" id="KMU92615.1"/>
    </source>
</evidence>
<organism evidence="1 2">
    <name type="scientific">Coccidioides immitis H538.4</name>
    <dbReference type="NCBI Taxonomy" id="396776"/>
    <lineage>
        <taxon>Eukaryota</taxon>
        <taxon>Fungi</taxon>
        <taxon>Dikarya</taxon>
        <taxon>Ascomycota</taxon>
        <taxon>Pezizomycotina</taxon>
        <taxon>Eurotiomycetes</taxon>
        <taxon>Eurotiomycetidae</taxon>
        <taxon>Onygenales</taxon>
        <taxon>Onygenaceae</taxon>
        <taxon>Coccidioides</taxon>
    </lineage>
</organism>
<gene>
    <name evidence="1" type="ORF">CIHG_10428</name>
</gene>
<protein>
    <submittedName>
        <fullName evidence="1">Uncharacterized protein</fullName>
    </submittedName>
</protein>
<evidence type="ECO:0000313" key="2">
    <source>
        <dbReference type="Proteomes" id="UP000054563"/>
    </source>
</evidence>
<dbReference type="VEuPathDB" id="FungiDB:CIHG_10428"/>
<dbReference type="AlphaFoldDB" id="A0A0J8S5A8"/>
<accession>A0A0J8S5A8</accession>